<reference evidence="2 3" key="1">
    <citation type="submission" date="2021-07" db="EMBL/GenBank/DDBJ databases">
        <authorList>
            <consortium name="Genoscope - CEA"/>
            <person name="William W."/>
        </authorList>
    </citation>
    <scope>NUCLEOTIDE SEQUENCE [LARGE SCALE GENOMIC DNA]</scope>
</reference>
<sequence length="381" mass="44469">CALKEIWFRKRHEPKLLRPKNQFDFIHDKTFSDLALSLSFPNRFSPWPDFEIDKSIFGNQLTCLMLAHVLDDYPKGLDPDLDVLRIEKPFHYFFGRFDVVSLVALNKQDKHDQFLRRASTNGRQSTWNSLMKITSKLQGSFCPYFSFPEFSMHFNSFVSDSSLFDIGTLDLRTNPFEEGGNDRTRSTDQHMEPNQPGDQNNLKISTEVHVFHHTDRTLYWAVPHASGWELWLEPWPDDRFDRTRFCIHHTVFHFMKNSRDEIAFGRTNPEIGHRYSILDCTVRTARATGLELLQNSRPDDRIFQTEYRLSRPVLHSKKNGRDRFQFDRMDFKLGRATSFPASLDCPDRVLVLSAGHAEGYLQVSILLLLDRCVTSGNDRSL</sequence>
<organism evidence="2 3">
    <name type="scientific">Brassica campestris</name>
    <name type="common">Field mustard</name>
    <dbReference type="NCBI Taxonomy" id="3711"/>
    <lineage>
        <taxon>Eukaryota</taxon>
        <taxon>Viridiplantae</taxon>
        <taxon>Streptophyta</taxon>
        <taxon>Embryophyta</taxon>
        <taxon>Tracheophyta</taxon>
        <taxon>Spermatophyta</taxon>
        <taxon>Magnoliopsida</taxon>
        <taxon>eudicotyledons</taxon>
        <taxon>Gunneridae</taxon>
        <taxon>Pentapetalae</taxon>
        <taxon>rosids</taxon>
        <taxon>malvids</taxon>
        <taxon>Brassicales</taxon>
        <taxon>Brassicaceae</taxon>
        <taxon>Brassiceae</taxon>
        <taxon>Brassica</taxon>
    </lineage>
</organism>
<feature type="non-terminal residue" evidence="2">
    <location>
        <position position="1"/>
    </location>
</feature>
<dbReference type="Gramene" id="A09p35150.2_BraZ1">
    <property type="protein sequence ID" value="A09p35150.2_BraZ1.CDS"/>
    <property type="gene ID" value="A09g35150.2_BraZ1"/>
</dbReference>
<dbReference type="AlphaFoldDB" id="A0A8D9CXL0"/>
<name>A0A8D9CXL0_BRACM</name>
<gene>
    <name evidence="2" type="ORF">BRAPAZ1V2_A09P35150.2</name>
</gene>
<evidence type="ECO:0000313" key="3">
    <source>
        <dbReference type="Proteomes" id="UP000694005"/>
    </source>
</evidence>
<protein>
    <submittedName>
        <fullName evidence="2">Uncharacterized protein</fullName>
    </submittedName>
</protein>
<feature type="region of interest" description="Disordered" evidence="1">
    <location>
        <begin position="175"/>
        <end position="201"/>
    </location>
</feature>
<dbReference type="EMBL" id="LS974625">
    <property type="protein sequence ID" value="CAG7863048.1"/>
    <property type="molecule type" value="Genomic_DNA"/>
</dbReference>
<feature type="non-terminal residue" evidence="2">
    <location>
        <position position="381"/>
    </location>
</feature>
<evidence type="ECO:0000313" key="2">
    <source>
        <dbReference type="EMBL" id="CAG7863048.1"/>
    </source>
</evidence>
<dbReference type="Proteomes" id="UP000694005">
    <property type="component" value="Chromosome A09"/>
</dbReference>
<feature type="compositionally biased region" description="Basic and acidic residues" evidence="1">
    <location>
        <begin position="180"/>
        <end position="191"/>
    </location>
</feature>
<evidence type="ECO:0000256" key="1">
    <source>
        <dbReference type="SAM" id="MobiDB-lite"/>
    </source>
</evidence>
<accession>A0A8D9CXL0</accession>
<proteinExistence type="predicted"/>